<feature type="compositionally biased region" description="Basic and acidic residues" evidence="1">
    <location>
        <begin position="27"/>
        <end position="36"/>
    </location>
</feature>
<dbReference type="EMBL" id="MU003882">
    <property type="protein sequence ID" value="KAF2716307.1"/>
    <property type="molecule type" value="Genomic_DNA"/>
</dbReference>
<name>A0A9P4UI00_9PEZI</name>
<feature type="transmembrane region" description="Helical" evidence="2">
    <location>
        <begin position="264"/>
        <end position="286"/>
    </location>
</feature>
<feature type="compositionally biased region" description="Low complexity" evidence="1">
    <location>
        <begin position="13"/>
        <end position="22"/>
    </location>
</feature>
<organism evidence="3 4">
    <name type="scientific">Polychaeton citri CBS 116435</name>
    <dbReference type="NCBI Taxonomy" id="1314669"/>
    <lineage>
        <taxon>Eukaryota</taxon>
        <taxon>Fungi</taxon>
        <taxon>Dikarya</taxon>
        <taxon>Ascomycota</taxon>
        <taxon>Pezizomycotina</taxon>
        <taxon>Dothideomycetes</taxon>
        <taxon>Dothideomycetidae</taxon>
        <taxon>Capnodiales</taxon>
        <taxon>Capnodiaceae</taxon>
        <taxon>Polychaeton</taxon>
    </lineage>
</organism>
<gene>
    <name evidence="3" type="ORF">K431DRAFT_307911</name>
</gene>
<keyword evidence="2" id="KW-0812">Transmembrane</keyword>
<feature type="compositionally biased region" description="Low complexity" evidence="1">
    <location>
        <begin position="39"/>
        <end position="53"/>
    </location>
</feature>
<evidence type="ECO:0000256" key="2">
    <source>
        <dbReference type="SAM" id="Phobius"/>
    </source>
</evidence>
<keyword evidence="2" id="KW-1133">Transmembrane helix</keyword>
<keyword evidence="4" id="KW-1185">Reference proteome</keyword>
<accession>A0A9P4UI00</accession>
<sequence length="315" mass="35011">MQHAPGRADVTASRSSSSYLFRSRSRSRSEILRGRQLDGSTSASPSSPVSSVLLPPPPPPPTTAGSDLSQQVSQRERSPTLSTPLHFDFTSSSGSNGGSGSDSSDTGFIGMSYPAVWTGRRVGRGVVRYRRGQQLAGVGAAGNAGNADRPNYIRDYRQPFHGDGAVTEGPASKGYEYDDEDSIEDVNPDAEIALLDAYEQEISRLRNRQRRLTHGLEASTALNRRLMLQNRALRAGIDRQASPGHLVRWPVAVCRFVRQVLRNWMQVLLWLACVALVVVFACRWYYKEDIAYMNRMSREMYGLSEDDVGWKWLWP</sequence>
<evidence type="ECO:0000313" key="4">
    <source>
        <dbReference type="Proteomes" id="UP000799441"/>
    </source>
</evidence>
<dbReference type="Proteomes" id="UP000799441">
    <property type="component" value="Unassembled WGS sequence"/>
</dbReference>
<comment type="caution">
    <text evidence="3">The sequence shown here is derived from an EMBL/GenBank/DDBJ whole genome shotgun (WGS) entry which is preliminary data.</text>
</comment>
<proteinExistence type="predicted"/>
<keyword evidence="2" id="KW-0472">Membrane</keyword>
<reference evidence="3" key="1">
    <citation type="journal article" date="2020" name="Stud. Mycol.">
        <title>101 Dothideomycetes genomes: a test case for predicting lifestyles and emergence of pathogens.</title>
        <authorList>
            <person name="Haridas S."/>
            <person name="Albert R."/>
            <person name="Binder M."/>
            <person name="Bloem J."/>
            <person name="Labutti K."/>
            <person name="Salamov A."/>
            <person name="Andreopoulos B."/>
            <person name="Baker S."/>
            <person name="Barry K."/>
            <person name="Bills G."/>
            <person name="Bluhm B."/>
            <person name="Cannon C."/>
            <person name="Castanera R."/>
            <person name="Culley D."/>
            <person name="Daum C."/>
            <person name="Ezra D."/>
            <person name="Gonzalez J."/>
            <person name="Henrissat B."/>
            <person name="Kuo A."/>
            <person name="Liang C."/>
            <person name="Lipzen A."/>
            <person name="Lutzoni F."/>
            <person name="Magnuson J."/>
            <person name="Mondo S."/>
            <person name="Nolan M."/>
            <person name="Ohm R."/>
            <person name="Pangilinan J."/>
            <person name="Park H.-J."/>
            <person name="Ramirez L."/>
            <person name="Alfaro M."/>
            <person name="Sun H."/>
            <person name="Tritt A."/>
            <person name="Yoshinaga Y."/>
            <person name="Zwiers L.-H."/>
            <person name="Turgeon B."/>
            <person name="Goodwin S."/>
            <person name="Spatafora J."/>
            <person name="Crous P."/>
            <person name="Grigoriev I."/>
        </authorList>
    </citation>
    <scope>NUCLEOTIDE SEQUENCE</scope>
    <source>
        <strain evidence="3">CBS 116435</strain>
    </source>
</reference>
<feature type="region of interest" description="Disordered" evidence="1">
    <location>
        <begin position="1"/>
        <end position="107"/>
    </location>
</feature>
<evidence type="ECO:0000313" key="3">
    <source>
        <dbReference type="EMBL" id="KAF2716307.1"/>
    </source>
</evidence>
<feature type="compositionally biased region" description="Polar residues" evidence="1">
    <location>
        <begin position="67"/>
        <end position="83"/>
    </location>
</feature>
<evidence type="ECO:0000256" key="1">
    <source>
        <dbReference type="SAM" id="MobiDB-lite"/>
    </source>
</evidence>
<dbReference type="AlphaFoldDB" id="A0A9P4UI00"/>
<protein>
    <submittedName>
        <fullName evidence="3">Uncharacterized protein</fullName>
    </submittedName>
</protein>